<evidence type="ECO:0000313" key="1">
    <source>
        <dbReference type="EMBL" id="KAH7851809.1"/>
    </source>
</evidence>
<organism evidence="1 2">
    <name type="scientific">Vaccinium darrowii</name>
    <dbReference type="NCBI Taxonomy" id="229202"/>
    <lineage>
        <taxon>Eukaryota</taxon>
        <taxon>Viridiplantae</taxon>
        <taxon>Streptophyta</taxon>
        <taxon>Embryophyta</taxon>
        <taxon>Tracheophyta</taxon>
        <taxon>Spermatophyta</taxon>
        <taxon>Magnoliopsida</taxon>
        <taxon>eudicotyledons</taxon>
        <taxon>Gunneridae</taxon>
        <taxon>Pentapetalae</taxon>
        <taxon>asterids</taxon>
        <taxon>Ericales</taxon>
        <taxon>Ericaceae</taxon>
        <taxon>Vaccinioideae</taxon>
        <taxon>Vaccinieae</taxon>
        <taxon>Vaccinium</taxon>
    </lineage>
</organism>
<comment type="caution">
    <text evidence="1">The sequence shown here is derived from an EMBL/GenBank/DDBJ whole genome shotgun (WGS) entry which is preliminary data.</text>
</comment>
<proteinExistence type="predicted"/>
<protein>
    <submittedName>
        <fullName evidence="1">Uncharacterized protein</fullName>
    </submittedName>
</protein>
<evidence type="ECO:0000313" key="2">
    <source>
        <dbReference type="Proteomes" id="UP000828048"/>
    </source>
</evidence>
<reference evidence="1 2" key="1">
    <citation type="journal article" date="2021" name="Hortic Res">
        <title>High-quality reference genome and annotation aids understanding of berry development for evergreen blueberry (Vaccinium darrowii).</title>
        <authorList>
            <person name="Yu J."/>
            <person name="Hulse-Kemp A.M."/>
            <person name="Babiker E."/>
            <person name="Staton M."/>
        </authorList>
    </citation>
    <scope>NUCLEOTIDE SEQUENCE [LARGE SCALE GENOMIC DNA]</scope>
    <source>
        <strain evidence="2">cv. NJ 8807/NJ 8810</strain>
        <tissue evidence="1">Young leaf</tissue>
    </source>
</reference>
<accession>A0ACB7YFB9</accession>
<dbReference type="Proteomes" id="UP000828048">
    <property type="component" value="Chromosome 8"/>
</dbReference>
<sequence>MPTHSPTRFVQIEGDNITKNELPRSVPPLHQQQKKERNTYFYARVYELDNLSLKSHALEGFDDDDCFAEILKDDIVNLGKPILPSTPDILPVVADKAEHEKRLLQLTEATPLHILPVQGKANRRIRMGQQQPEKYHVEEFIHPRLKQAITTSLLRNLSIQNRMNRQTSLSFCGRFSVELDAGPLQCQGVSQVFIEVMFQLPSLPSEGYVMGLLQLVVEASSHARSFVCNYW</sequence>
<keyword evidence="2" id="KW-1185">Reference proteome</keyword>
<dbReference type="EMBL" id="CM037158">
    <property type="protein sequence ID" value="KAH7851809.1"/>
    <property type="molecule type" value="Genomic_DNA"/>
</dbReference>
<name>A0ACB7YFB9_9ERIC</name>
<gene>
    <name evidence="1" type="ORF">Vadar_016749</name>
</gene>